<dbReference type="PANTHER" id="PTHR34145">
    <property type="entry name" value="OS02G0105600 PROTEIN"/>
    <property type="match status" value="1"/>
</dbReference>
<dbReference type="Gene3D" id="3.80.10.10">
    <property type="entry name" value="Ribonuclease Inhibitor"/>
    <property type="match status" value="1"/>
</dbReference>
<organism evidence="2 3">
    <name type="scientific">Stephania cephalantha</name>
    <dbReference type="NCBI Taxonomy" id="152367"/>
    <lineage>
        <taxon>Eukaryota</taxon>
        <taxon>Viridiplantae</taxon>
        <taxon>Streptophyta</taxon>
        <taxon>Embryophyta</taxon>
        <taxon>Tracheophyta</taxon>
        <taxon>Spermatophyta</taxon>
        <taxon>Magnoliopsida</taxon>
        <taxon>Ranunculales</taxon>
        <taxon>Menispermaceae</taxon>
        <taxon>Menispermoideae</taxon>
        <taxon>Cissampelideae</taxon>
        <taxon>Stephania</taxon>
    </lineage>
</organism>
<dbReference type="SUPFAM" id="SSF52047">
    <property type="entry name" value="RNI-like"/>
    <property type="match status" value="1"/>
</dbReference>
<accession>A0AAP0HLW5</accession>
<dbReference type="EMBL" id="JBBNAG010000012">
    <property type="protein sequence ID" value="KAK9089442.1"/>
    <property type="molecule type" value="Genomic_DNA"/>
</dbReference>
<dbReference type="PANTHER" id="PTHR34145:SF28">
    <property type="entry name" value="F-BOX DOMAIN-CONTAINING PROTEIN"/>
    <property type="match status" value="1"/>
</dbReference>
<dbReference type="Proteomes" id="UP001419268">
    <property type="component" value="Unassembled WGS sequence"/>
</dbReference>
<protein>
    <recommendedName>
        <fullName evidence="1">At1g61320/AtMIF1 LRR domain-containing protein</fullName>
    </recommendedName>
</protein>
<name>A0AAP0HLW5_9MAGN</name>
<feature type="domain" description="At1g61320/AtMIF1 LRR" evidence="1">
    <location>
        <begin position="44"/>
        <end position="242"/>
    </location>
</feature>
<dbReference type="Pfam" id="PF23622">
    <property type="entry name" value="LRR_At1g61320_AtMIF1"/>
    <property type="match status" value="1"/>
</dbReference>
<evidence type="ECO:0000259" key="1">
    <source>
        <dbReference type="Pfam" id="PF23622"/>
    </source>
</evidence>
<gene>
    <name evidence="2" type="ORF">Scep_028524</name>
</gene>
<reference evidence="2 3" key="1">
    <citation type="submission" date="2024-01" db="EMBL/GenBank/DDBJ databases">
        <title>Genome assemblies of Stephania.</title>
        <authorList>
            <person name="Yang L."/>
        </authorList>
    </citation>
    <scope>NUCLEOTIDE SEQUENCE [LARGE SCALE GENOMIC DNA]</scope>
    <source>
        <strain evidence="2">JXDWG</strain>
        <tissue evidence="2">Leaf</tissue>
    </source>
</reference>
<comment type="caution">
    <text evidence="2">The sequence shown here is derived from an EMBL/GenBank/DDBJ whole genome shotgun (WGS) entry which is preliminary data.</text>
</comment>
<sequence>MLDPPLREWKIIAGDFLPIVENIEFSCGADEETDEFIENINKFLHRHTSPLIRSLKIFFAWGDESLEEHKIQLKECIEFALNKSVYDLDVYCPSYDDWDDLFVVPKRLFACPSITSLKLRTCQFNPQQTFGGLKSLRFLYLKEACTSNKAFKATLENCLLLEELTLQDSFCEYEMRILASEDSQLKSLLVIDSHLCDSDSHEPNAARKIEVAVPNLKKVDFYGRLFDNYKFQNHLSLEEVCIDSTMHKRDE</sequence>
<proteinExistence type="predicted"/>
<evidence type="ECO:0000313" key="2">
    <source>
        <dbReference type="EMBL" id="KAK9089442.1"/>
    </source>
</evidence>
<evidence type="ECO:0000313" key="3">
    <source>
        <dbReference type="Proteomes" id="UP001419268"/>
    </source>
</evidence>
<dbReference type="AlphaFoldDB" id="A0AAP0HLW5"/>
<keyword evidence="3" id="KW-1185">Reference proteome</keyword>
<dbReference type="InterPro" id="IPR032675">
    <property type="entry name" value="LRR_dom_sf"/>
</dbReference>
<dbReference type="InterPro" id="IPR055357">
    <property type="entry name" value="LRR_At1g61320_AtMIF1"/>
</dbReference>
<dbReference type="InterPro" id="IPR053772">
    <property type="entry name" value="At1g61320/At1g61330-like"/>
</dbReference>